<feature type="transmembrane region" description="Helical" evidence="5">
    <location>
        <begin position="180"/>
        <end position="203"/>
    </location>
</feature>
<evidence type="ECO:0000256" key="3">
    <source>
        <dbReference type="ARBA" id="ARBA00022989"/>
    </source>
</evidence>
<comment type="subcellular location">
    <subcellularLocation>
        <location evidence="1">Membrane</location>
        <topology evidence="1">Multi-pass membrane protein</topology>
    </subcellularLocation>
</comment>
<evidence type="ECO:0000256" key="1">
    <source>
        <dbReference type="ARBA" id="ARBA00004141"/>
    </source>
</evidence>
<dbReference type="Gene3D" id="1.20.1250.20">
    <property type="entry name" value="MFS general substrate transporter like domains"/>
    <property type="match status" value="1"/>
</dbReference>
<feature type="domain" description="Major facilitator superfamily (MFS) profile" evidence="6">
    <location>
        <begin position="100"/>
        <end position="523"/>
    </location>
</feature>
<feature type="transmembrane region" description="Helical" evidence="5">
    <location>
        <begin position="149"/>
        <end position="173"/>
    </location>
</feature>
<dbReference type="InterPro" id="IPR020846">
    <property type="entry name" value="MFS_dom"/>
</dbReference>
<feature type="transmembrane region" description="Helical" evidence="5">
    <location>
        <begin position="439"/>
        <end position="459"/>
    </location>
</feature>
<keyword evidence="4 5" id="KW-0472">Membrane</keyword>
<dbReference type="InterPro" id="IPR005828">
    <property type="entry name" value="MFS_sugar_transport-like"/>
</dbReference>
<gene>
    <name evidence="7" type="ORF">ABMA28_002802</name>
</gene>
<feature type="transmembrane region" description="Helical" evidence="5">
    <location>
        <begin position="471"/>
        <end position="490"/>
    </location>
</feature>
<sequence length="555" mass="62511">MISKYGTNVTTLIESTHNNKSDCNVDDITAKAIGDFGPWQLRISVLMALLKLPMAWYQLNIIFMAPPQDFWCEKPDSLSEYSEEEWRKICIPHIEEHPCLIFDPQMLSLSPAMDRSVIPLVECKRFVYNDTLFKRTITSEWNLVCSKHWLVHLTQCVMMWGVLLGGIVFGVIADKYGRRIPLMVAIVTQSVCSYIASVLPWYWLWLGVWFMLALASGGLGIISFVICMEAVSGKWRTTIPILYQLPFGFGSAVMACLAYFLRDWRQLEFALATLSSLYILYWFWIPESPRWLLATGQTEKAIEVLRQAAIQNGREDDIFSIKHLLPKCKGHKRTGPGFMAFFKSSNMRMKTLLLSANWFCTGLAFYTFSQYLGLIGGNIFLAVAMSGIIYVPGGLVCVFIVTKLERKTTVWAFQFLTALCFVFILLTPRDVFQNDWPRLLFAAIGFGGLSGSVSALYLYSGEMFPTLDRNAGVGGVTTFARISAMMAPGVVGLDSLLPDLPLILLAIISFAQMLLIIPLPETKDYPLPDTLEQAENFTKKSQRIHGGDNSKFGFM</sequence>
<dbReference type="GO" id="GO:0016020">
    <property type="term" value="C:membrane"/>
    <property type="evidence" value="ECO:0007669"/>
    <property type="project" value="UniProtKB-SubCell"/>
</dbReference>
<keyword evidence="3 5" id="KW-1133">Transmembrane helix</keyword>
<protein>
    <recommendedName>
        <fullName evidence="6">Major facilitator superfamily (MFS) profile domain-containing protein</fullName>
    </recommendedName>
</protein>
<evidence type="ECO:0000259" key="6">
    <source>
        <dbReference type="PROSITE" id="PS50850"/>
    </source>
</evidence>
<evidence type="ECO:0000256" key="5">
    <source>
        <dbReference type="SAM" id="Phobius"/>
    </source>
</evidence>
<feature type="transmembrane region" description="Helical" evidence="5">
    <location>
        <begin position="502"/>
        <end position="519"/>
    </location>
</feature>
<feature type="transmembrane region" description="Helical" evidence="5">
    <location>
        <begin position="408"/>
        <end position="427"/>
    </location>
</feature>
<dbReference type="Pfam" id="PF00083">
    <property type="entry name" value="Sugar_tr"/>
    <property type="match status" value="1"/>
</dbReference>
<feature type="transmembrane region" description="Helical" evidence="5">
    <location>
        <begin position="352"/>
        <end position="373"/>
    </location>
</feature>
<proteinExistence type="predicted"/>
<dbReference type="PROSITE" id="PS50850">
    <property type="entry name" value="MFS"/>
    <property type="match status" value="1"/>
</dbReference>
<dbReference type="PANTHER" id="PTHR24064">
    <property type="entry name" value="SOLUTE CARRIER FAMILY 22 MEMBER"/>
    <property type="match status" value="1"/>
</dbReference>
<feature type="transmembrane region" description="Helical" evidence="5">
    <location>
        <begin position="379"/>
        <end position="401"/>
    </location>
</feature>
<evidence type="ECO:0000256" key="2">
    <source>
        <dbReference type="ARBA" id="ARBA00022692"/>
    </source>
</evidence>
<feature type="transmembrane region" description="Helical" evidence="5">
    <location>
        <begin position="240"/>
        <end position="261"/>
    </location>
</feature>
<evidence type="ECO:0000256" key="4">
    <source>
        <dbReference type="ARBA" id="ARBA00023136"/>
    </source>
</evidence>
<dbReference type="SUPFAM" id="SSF103473">
    <property type="entry name" value="MFS general substrate transporter"/>
    <property type="match status" value="1"/>
</dbReference>
<name>A0ABD0T2B7_LOXSC</name>
<comment type="caution">
    <text evidence="7">The sequence shown here is derived from an EMBL/GenBank/DDBJ whole genome shotgun (WGS) entry which is preliminary data.</text>
</comment>
<dbReference type="EMBL" id="JBEDNZ010000013">
    <property type="protein sequence ID" value="KAL0830665.1"/>
    <property type="molecule type" value="Genomic_DNA"/>
</dbReference>
<keyword evidence="2 5" id="KW-0812">Transmembrane</keyword>
<accession>A0ABD0T2B7</accession>
<feature type="transmembrane region" description="Helical" evidence="5">
    <location>
        <begin position="209"/>
        <end position="228"/>
    </location>
</feature>
<feature type="transmembrane region" description="Helical" evidence="5">
    <location>
        <begin position="267"/>
        <end position="285"/>
    </location>
</feature>
<dbReference type="Proteomes" id="UP001549921">
    <property type="component" value="Unassembled WGS sequence"/>
</dbReference>
<evidence type="ECO:0000313" key="7">
    <source>
        <dbReference type="EMBL" id="KAL0830665.1"/>
    </source>
</evidence>
<evidence type="ECO:0000313" key="8">
    <source>
        <dbReference type="Proteomes" id="UP001549921"/>
    </source>
</evidence>
<dbReference type="AlphaFoldDB" id="A0ABD0T2B7"/>
<reference evidence="7 8" key="1">
    <citation type="submission" date="2024-06" db="EMBL/GenBank/DDBJ databases">
        <title>A chromosome-level genome assembly of beet webworm, Loxostege sticticalis.</title>
        <authorList>
            <person name="Zhang Y."/>
        </authorList>
    </citation>
    <scope>NUCLEOTIDE SEQUENCE [LARGE SCALE GENOMIC DNA]</scope>
    <source>
        <strain evidence="7">AQ028</strain>
        <tissue evidence="7">Male pupae</tissue>
    </source>
</reference>
<organism evidence="7 8">
    <name type="scientific">Loxostege sticticalis</name>
    <name type="common">Beet webworm moth</name>
    <dbReference type="NCBI Taxonomy" id="481309"/>
    <lineage>
        <taxon>Eukaryota</taxon>
        <taxon>Metazoa</taxon>
        <taxon>Ecdysozoa</taxon>
        <taxon>Arthropoda</taxon>
        <taxon>Hexapoda</taxon>
        <taxon>Insecta</taxon>
        <taxon>Pterygota</taxon>
        <taxon>Neoptera</taxon>
        <taxon>Endopterygota</taxon>
        <taxon>Lepidoptera</taxon>
        <taxon>Glossata</taxon>
        <taxon>Ditrysia</taxon>
        <taxon>Pyraloidea</taxon>
        <taxon>Crambidae</taxon>
        <taxon>Pyraustinae</taxon>
        <taxon>Loxostege</taxon>
    </lineage>
</organism>
<dbReference type="InterPro" id="IPR036259">
    <property type="entry name" value="MFS_trans_sf"/>
</dbReference>